<proteinExistence type="predicted"/>
<dbReference type="Proteomes" id="UP001183410">
    <property type="component" value="Unassembled WGS sequence"/>
</dbReference>
<comment type="caution">
    <text evidence="2">The sequence shown here is derived from an EMBL/GenBank/DDBJ whole genome shotgun (WGS) entry which is preliminary data.</text>
</comment>
<reference evidence="3" key="1">
    <citation type="submission" date="2023-07" db="EMBL/GenBank/DDBJ databases">
        <title>30 novel species of actinomycetes from the DSMZ collection.</title>
        <authorList>
            <person name="Nouioui I."/>
        </authorList>
    </citation>
    <scope>NUCLEOTIDE SEQUENCE [LARGE SCALE GENOMIC DNA]</scope>
    <source>
        <strain evidence="3">DSM 44915</strain>
    </source>
</reference>
<keyword evidence="3" id="KW-1185">Reference proteome</keyword>
<dbReference type="EMBL" id="JAVREO010000022">
    <property type="protein sequence ID" value="MDT0269995.1"/>
    <property type="molecule type" value="Genomic_DNA"/>
</dbReference>
<evidence type="ECO:0000313" key="2">
    <source>
        <dbReference type="EMBL" id="MDT0269995.1"/>
    </source>
</evidence>
<evidence type="ECO:0000256" key="1">
    <source>
        <dbReference type="SAM" id="MobiDB-lite"/>
    </source>
</evidence>
<feature type="compositionally biased region" description="Acidic residues" evidence="1">
    <location>
        <begin position="171"/>
        <end position="182"/>
    </location>
</feature>
<organism evidence="2 3">
    <name type="scientific">Streptomyces chisholmiae</name>
    <dbReference type="NCBI Taxonomy" id="3075540"/>
    <lineage>
        <taxon>Bacteria</taxon>
        <taxon>Bacillati</taxon>
        <taxon>Actinomycetota</taxon>
        <taxon>Actinomycetes</taxon>
        <taxon>Kitasatosporales</taxon>
        <taxon>Streptomycetaceae</taxon>
        <taxon>Streptomyces</taxon>
    </lineage>
</organism>
<dbReference type="Pfam" id="PF14435">
    <property type="entry name" value="SUKH-4"/>
    <property type="match status" value="1"/>
</dbReference>
<sequence>MNDVELAALLAGGAGAPYPGTWQRAPFAERAVDGVRYALVALDPGLGALGLRRDDGALWSLPENGIPALVNSSAEAFAACARHYREAAVRVDAYEPPADDQAEDQADDPAEAQNGALTKGPTGRPNNFPDSGPAILPVNHSAFGPASGASPPTDTGTGHGAEHKRDHTTEQEADDDDADEAGELAADALTDELLARFEEIDPAAVADENSFWSIAAEELGYALPA</sequence>
<accession>A0ABU2JYC7</accession>
<feature type="compositionally biased region" description="Acidic residues" evidence="1">
    <location>
        <begin position="97"/>
        <end position="110"/>
    </location>
</feature>
<gene>
    <name evidence="2" type="ORF">RM844_27315</name>
</gene>
<dbReference type="InterPro" id="IPR025851">
    <property type="entry name" value="SUKH-4"/>
</dbReference>
<evidence type="ECO:0000313" key="3">
    <source>
        <dbReference type="Proteomes" id="UP001183410"/>
    </source>
</evidence>
<name>A0ABU2JYC7_9ACTN</name>
<protein>
    <submittedName>
        <fullName evidence="2">SUKH-4 family immunity protein</fullName>
    </submittedName>
</protein>
<dbReference type="RefSeq" id="WP_311670077.1">
    <property type="nucleotide sequence ID" value="NZ_JAVREO010000022.1"/>
</dbReference>
<feature type="region of interest" description="Disordered" evidence="1">
    <location>
        <begin position="96"/>
        <end position="183"/>
    </location>
</feature>
<feature type="compositionally biased region" description="Basic and acidic residues" evidence="1">
    <location>
        <begin position="160"/>
        <end position="170"/>
    </location>
</feature>